<gene>
    <name evidence="2" type="ORF">GALMADRAFT_716667</name>
</gene>
<name>A0A067TZN3_GALM3</name>
<organism evidence="2 3">
    <name type="scientific">Galerina marginata (strain CBS 339.88)</name>
    <dbReference type="NCBI Taxonomy" id="685588"/>
    <lineage>
        <taxon>Eukaryota</taxon>
        <taxon>Fungi</taxon>
        <taxon>Dikarya</taxon>
        <taxon>Basidiomycota</taxon>
        <taxon>Agaricomycotina</taxon>
        <taxon>Agaricomycetes</taxon>
        <taxon>Agaricomycetidae</taxon>
        <taxon>Agaricales</taxon>
        <taxon>Agaricineae</taxon>
        <taxon>Strophariaceae</taxon>
        <taxon>Galerina</taxon>
    </lineage>
</organism>
<evidence type="ECO:0000256" key="1">
    <source>
        <dbReference type="SAM" id="Phobius"/>
    </source>
</evidence>
<proteinExistence type="predicted"/>
<protein>
    <submittedName>
        <fullName evidence="2">Uncharacterized protein</fullName>
    </submittedName>
</protein>
<keyword evidence="1" id="KW-0472">Membrane</keyword>
<keyword evidence="3" id="KW-1185">Reference proteome</keyword>
<dbReference type="HOGENOM" id="CLU_2606195_0_0_1"/>
<evidence type="ECO:0000313" key="3">
    <source>
        <dbReference type="Proteomes" id="UP000027222"/>
    </source>
</evidence>
<dbReference type="EMBL" id="KL142368">
    <property type="protein sequence ID" value="KDR84523.1"/>
    <property type="molecule type" value="Genomic_DNA"/>
</dbReference>
<dbReference type="Proteomes" id="UP000027222">
    <property type="component" value="Unassembled WGS sequence"/>
</dbReference>
<dbReference type="AlphaFoldDB" id="A0A067TZN3"/>
<sequence>MAMLSGGLLDFFLSWLLVLEPKNKLLYPLIYIVYIPSSYLYFFLFCAWFYLAGMVTYHLVAPFLFESRPLDESLIGLGN</sequence>
<evidence type="ECO:0000313" key="2">
    <source>
        <dbReference type="EMBL" id="KDR84523.1"/>
    </source>
</evidence>
<keyword evidence="1" id="KW-1133">Transmembrane helix</keyword>
<accession>A0A067TZN3</accession>
<reference evidence="3" key="1">
    <citation type="journal article" date="2014" name="Proc. Natl. Acad. Sci. U.S.A.">
        <title>Extensive sampling of basidiomycete genomes demonstrates inadequacy of the white-rot/brown-rot paradigm for wood decay fungi.</title>
        <authorList>
            <person name="Riley R."/>
            <person name="Salamov A.A."/>
            <person name="Brown D.W."/>
            <person name="Nagy L.G."/>
            <person name="Floudas D."/>
            <person name="Held B.W."/>
            <person name="Levasseur A."/>
            <person name="Lombard V."/>
            <person name="Morin E."/>
            <person name="Otillar R."/>
            <person name="Lindquist E.A."/>
            <person name="Sun H."/>
            <person name="LaButti K.M."/>
            <person name="Schmutz J."/>
            <person name="Jabbour D."/>
            <person name="Luo H."/>
            <person name="Baker S.E."/>
            <person name="Pisabarro A.G."/>
            <person name="Walton J.D."/>
            <person name="Blanchette R.A."/>
            <person name="Henrissat B."/>
            <person name="Martin F."/>
            <person name="Cullen D."/>
            <person name="Hibbett D.S."/>
            <person name="Grigoriev I.V."/>
        </authorList>
    </citation>
    <scope>NUCLEOTIDE SEQUENCE [LARGE SCALE GENOMIC DNA]</scope>
    <source>
        <strain evidence="3">CBS 339.88</strain>
    </source>
</reference>
<feature type="transmembrane region" description="Helical" evidence="1">
    <location>
        <begin position="29"/>
        <end position="51"/>
    </location>
</feature>
<keyword evidence="1" id="KW-0812">Transmembrane</keyword>